<evidence type="ECO:0000256" key="2">
    <source>
        <dbReference type="SAM" id="Phobius"/>
    </source>
</evidence>
<keyword evidence="2" id="KW-1133">Transmembrane helix</keyword>
<sequence length="128" mass="14116">MTHFRKRASSQANGRPLLSHTSILIISIFILGMATGNISSVPANSSFLMMGVFGVISYFGLGALADSRERKRRQQILEQKEEALEGRLERHLTTNPQCPPPQRVASAGSLHNADRQAEMPQLTACQNR</sequence>
<proteinExistence type="predicted"/>
<feature type="transmembrane region" description="Helical" evidence="2">
    <location>
        <begin position="21"/>
        <end position="41"/>
    </location>
</feature>
<evidence type="ECO:0000313" key="3">
    <source>
        <dbReference type="EMBL" id="QDT18672.1"/>
    </source>
</evidence>
<organism evidence="3 4">
    <name type="scientific">Gimesia chilikensis</name>
    <dbReference type="NCBI Taxonomy" id="2605989"/>
    <lineage>
        <taxon>Bacteria</taxon>
        <taxon>Pseudomonadati</taxon>
        <taxon>Planctomycetota</taxon>
        <taxon>Planctomycetia</taxon>
        <taxon>Planctomycetales</taxon>
        <taxon>Planctomycetaceae</taxon>
        <taxon>Gimesia</taxon>
    </lineage>
</organism>
<keyword evidence="4" id="KW-1185">Reference proteome</keyword>
<gene>
    <name evidence="3" type="ORF">HG66A1_04340</name>
</gene>
<dbReference type="EMBL" id="CP036266">
    <property type="protein sequence ID" value="QDT18672.1"/>
    <property type="molecule type" value="Genomic_DNA"/>
</dbReference>
<feature type="region of interest" description="Disordered" evidence="1">
    <location>
        <begin position="90"/>
        <end position="128"/>
    </location>
</feature>
<dbReference type="AlphaFoldDB" id="A0A517PH17"/>
<protein>
    <submittedName>
        <fullName evidence="3">Uncharacterized protein</fullName>
    </submittedName>
</protein>
<name>A0A517PH17_9PLAN</name>
<keyword evidence="2" id="KW-0812">Transmembrane</keyword>
<accession>A0A517PH17</accession>
<evidence type="ECO:0000313" key="4">
    <source>
        <dbReference type="Proteomes" id="UP000320421"/>
    </source>
</evidence>
<dbReference type="Proteomes" id="UP000320421">
    <property type="component" value="Chromosome"/>
</dbReference>
<keyword evidence="2" id="KW-0472">Membrane</keyword>
<evidence type="ECO:0000256" key="1">
    <source>
        <dbReference type="SAM" id="MobiDB-lite"/>
    </source>
</evidence>
<feature type="transmembrane region" description="Helical" evidence="2">
    <location>
        <begin position="47"/>
        <end position="65"/>
    </location>
</feature>
<reference evidence="3 4" key="1">
    <citation type="submission" date="2019-02" db="EMBL/GenBank/DDBJ databases">
        <title>Deep-cultivation of Planctomycetes and their phenomic and genomic characterization uncovers novel biology.</title>
        <authorList>
            <person name="Wiegand S."/>
            <person name="Jogler M."/>
            <person name="Boedeker C."/>
            <person name="Pinto D."/>
            <person name="Vollmers J."/>
            <person name="Rivas-Marin E."/>
            <person name="Kohn T."/>
            <person name="Peeters S.H."/>
            <person name="Heuer A."/>
            <person name="Rast P."/>
            <person name="Oberbeckmann S."/>
            <person name="Bunk B."/>
            <person name="Jeske O."/>
            <person name="Meyerdierks A."/>
            <person name="Storesund J.E."/>
            <person name="Kallscheuer N."/>
            <person name="Luecker S."/>
            <person name="Lage O.M."/>
            <person name="Pohl T."/>
            <person name="Merkel B.J."/>
            <person name="Hornburger P."/>
            <person name="Mueller R.-W."/>
            <person name="Bruemmer F."/>
            <person name="Labrenz M."/>
            <person name="Spormann A.M."/>
            <person name="Op den Camp H."/>
            <person name="Overmann J."/>
            <person name="Amann R."/>
            <person name="Jetten M.S.M."/>
            <person name="Mascher T."/>
            <person name="Medema M.H."/>
            <person name="Devos D.P."/>
            <person name="Kaster A.-K."/>
            <person name="Ovreas L."/>
            <person name="Rohde M."/>
            <person name="Galperin M.Y."/>
            <person name="Jogler C."/>
        </authorList>
    </citation>
    <scope>NUCLEOTIDE SEQUENCE [LARGE SCALE GENOMIC DNA]</scope>
    <source>
        <strain evidence="3 4">HG66A1</strain>
    </source>
</reference>